<dbReference type="EMBL" id="FOFD01000002">
    <property type="protein sequence ID" value="SEQ23347.1"/>
    <property type="molecule type" value="Genomic_DNA"/>
</dbReference>
<dbReference type="OrthoDB" id="265568at2157"/>
<dbReference type="InterPro" id="IPR008972">
    <property type="entry name" value="Cupredoxin"/>
</dbReference>
<dbReference type="STRING" id="1186196.SAMN04489841_1254"/>
<organism evidence="2 3">
    <name type="scientific">Natrinema salaciae</name>
    <dbReference type="NCBI Taxonomy" id="1186196"/>
    <lineage>
        <taxon>Archaea</taxon>
        <taxon>Methanobacteriati</taxon>
        <taxon>Methanobacteriota</taxon>
        <taxon>Stenosarchaea group</taxon>
        <taxon>Halobacteria</taxon>
        <taxon>Halobacteriales</taxon>
        <taxon>Natrialbaceae</taxon>
        <taxon>Natrinema</taxon>
    </lineage>
</organism>
<protein>
    <recommendedName>
        <fullName evidence="4">Copper binding protein, plastocyanin/azurin family</fullName>
    </recommendedName>
</protein>
<dbReference type="InterPro" id="IPR006311">
    <property type="entry name" value="TAT_signal"/>
</dbReference>
<feature type="compositionally biased region" description="Basic and acidic residues" evidence="1">
    <location>
        <begin position="39"/>
        <end position="66"/>
    </location>
</feature>
<feature type="compositionally biased region" description="Acidic residues" evidence="1">
    <location>
        <begin position="192"/>
        <end position="201"/>
    </location>
</feature>
<feature type="region of interest" description="Disordered" evidence="1">
    <location>
        <begin position="165"/>
        <end position="201"/>
    </location>
</feature>
<dbReference type="RefSeq" id="WP_090615047.1">
    <property type="nucleotide sequence ID" value="NZ_FOFD01000002.1"/>
</dbReference>
<evidence type="ECO:0000313" key="3">
    <source>
        <dbReference type="Proteomes" id="UP000199114"/>
    </source>
</evidence>
<evidence type="ECO:0008006" key="4">
    <source>
        <dbReference type="Google" id="ProtNLM"/>
    </source>
</evidence>
<dbReference type="AlphaFoldDB" id="A0A1H9ECM2"/>
<proteinExistence type="predicted"/>
<dbReference type="Proteomes" id="UP000199114">
    <property type="component" value="Unassembled WGS sequence"/>
</dbReference>
<evidence type="ECO:0000256" key="1">
    <source>
        <dbReference type="SAM" id="MobiDB-lite"/>
    </source>
</evidence>
<reference evidence="3" key="1">
    <citation type="submission" date="2016-10" db="EMBL/GenBank/DDBJ databases">
        <authorList>
            <person name="Varghese N."/>
            <person name="Submissions S."/>
        </authorList>
    </citation>
    <scope>NUCLEOTIDE SEQUENCE [LARGE SCALE GENOMIC DNA]</scope>
    <source>
        <strain evidence="3">DSM 25055</strain>
    </source>
</reference>
<keyword evidence="3" id="KW-1185">Reference proteome</keyword>
<dbReference type="Gene3D" id="2.60.40.420">
    <property type="entry name" value="Cupredoxins - blue copper proteins"/>
    <property type="match status" value="1"/>
</dbReference>
<dbReference type="PROSITE" id="PS51318">
    <property type="entry name" value="TAT"/>
    <property type="match status" value="1"/>
</dbReference>
<accession>A0A1H9ECM2</accession>
<gene>
    <name evidence="2" type="ORF">SAMN04489841_1254</name>
</gene>
<evidence type="ECO:0000313" key="2">
    <source>
        <dbReference type="EMBL" id="SEQ23347.1"/>
    </source>
</evidence>
<name>A0A1H9ECM2_9EURY</name>
<sequence>MTGTKQTRRTALRLLGATAATIGLSSSGSAQENESADGVGDHDHSDHDHDDDHGGGNERTLGETDRQPIILAGRTAYWYGIAPEEIEGEENPTLNLADGQEYDLVWINVDGAEHELRVESEDGKDLEASDSSETAGEVVVLTFEASEDAAEYYCEYHPETMRGGVEFDGGFDLSPNGNGSDGGNETARESETETGDGETGY</sequence>
<feature type="region of interest" description="Disordered" evidence="1">
    <location>
        <begin position="21"/>
        <end position="68"/>
    </location>
</feature>